<keyword evidence="2" id="KW-1185">Reference proteome</keyword>
<accession>A0A656QF25</accession>
<dbReference type="AlphaFoldDB" id="A0A656QF25"/>
<name>A0A656QF25_9BURK</name>
<dbReference type="Proteomes" id="UP000027451">
    <property type="component" value="Unassembled WGS sequence"/>
</dbReference>
<organism evidence="1 2">
    <name type="scientific">Caballeronia zhejiangensis</name>
    <dbReference type="NCBI Taxonomy" id="871203"/>
    <lineage>
        <taxon>Bacteria</taxon>
        <taxon>Pseudomonadati</taxon>
        <taxon>Pseudomonadota</taxon>
        <taxon>Betaproteobacteria</taxon>
        <taxon>Burkholderiales</taxon>
        <taxon>Burkholderiaceae</taxon>
        <taxon>Caballeronia</taxon>
    </lineage>
</organism>
<proteinExistence type="predicted"/>
<evidence type="ECO:0000313" key="1">
    <source>
        <dbReference type="EMBL" id="KDR27113.1"/>
    </source>
</evidence>
<dbReference type="EMBL" id="JFHD01000028">
    <property type="protein sequence ID" value="KDR27113.1"/>
    <property type="molecule type" value="Genomic_DNA"/>
</dbReference>
<protein>
    <submittedName>
        <fullName evidence="1">Prevent-host-death protein</fullName>
    </submittedName>
</protein>
<gene>
    <name evidence="1" type="ORF">BG60_18815</name>
</gene>
<comment type="caution">
    <text evidence="1">The sequence shown here is derived from an EMBL/GenBank/DDBJ whole genome shotgun (WGS) entry which is preliminary data.</text>
</comment>
<reference evidence="1 2" key="1">
    <citation type="submission" date="2014-03" db="EMBL/GenBank/DDBJ databases">
        <title>Draft Genome Sequences of Four Burkholderia Strains.</title>
        <authorList>
            <person name="Liu X.Y."/>
            <person name="Li C.X."/>
            <person name="Xu J.H."/>
        </authorList>
    </citation>
    <scope>NUCLEOTIDE SEQUENCE [LARGE SCALE GENOMIC DNA]</scope>
    <source>
        <strain evidence="1 2">OP-1</strain>
    </source>
</reference>
<sequence>MKPTINLESEAAQSGATAQITNALLDILAIGHTQIDRADHVDGDEFFANLGELDRQQKIR</sequence>
<evidence type="ECO:0000313" key="2">
    <source>
        <dbReference type="Proteomes" id="UP000027451"/>
    </source>
</evidence>